<protein>
    <recommendedName>
        <fullName evidence="2">J domain-containing protein</fullName>
    </recommendedName>
</protein>
<sequence length="390" mass="43661">MTTPNYYSTLGLVPSACPEVIRATYKSLVLIHHPDKTVHLPSSERAWHAAQFREIQEAYDVLGVPHLKTAYDTELASSDWRVDEERSTFHRSGSVSSARAKAKSQLPKRNASILSSPREKVAISAKIHTQMESLKYEKEKRDREDAGLSAQELKYTLQVWKNMAEERKGSPLEHAHCAIKIHEYESKIRDREQQREDWLANMSAAKSNPGDSGTFGSKQGRSTSSKVTLDLNQKDMRAKPMTRQPRCDESRYRSLAEARSAENTTRAQVGAAEKTKRENAKKADLEAKATAIRAEKELQSRRAAHATRQHADRIANARAKAAPKADPIRAANRSRERATTFSTQDKRVVSKRPKTCPKCGGEHPSLAEWKKCTIVAGKAGESEDGFFVVI</sequence>
<dbReference type="AlphaFoldDB" id="A0A6A5WDG7"/>
<dbReference type="PANTHER" id="PTHR24074">
    <property type="entry name" value="CO-CHAPERONE PROTEIN DJLA"/>
    <property type="match status" value="1"/>
</dbReference>
<gene>
    <name evidence="3" type="ORF">P154DRAFT_602327</name>
</gene>
<dbReference type="Gene3D" id="1.10.287.110">
    <property type="entry name" value="DnaJ domain"/>
    <property type="match status" value="1"/>
</dbReference>
<dbReference type="SMART" id="SM00271">
    <property type="entry name" value="DnaJ"/>
    <property type="match status" value="1"/>
</dbReference>
<dbReference type="InterPro" id="IPR001623">
    <property type="entry name" value="DnaJ_domain"/>
</dbReference>
<dbReference type="OrthoDB" id="442087at2759"/>
<evidence type="ECO:0000259" key="2">
    <source>
        <dbReference type="PROSITE" id="PS50076"/>
    </source>
</evidence>
<feature type="region of interest" description="Disordered" evidence="1">
    <location>
        <begin position="203"/>
        <end position="287"/>
    </location>
</feature>
<feature type="compositionally biased region" description="Basic and acidic residues" evidence="1">
    <location>
        <begin position="333"/>
        <end position="348"/>
    </location>
</feature>
<proteinExistence type="predicted"/>
<dbReference type="SUPFAM" id="SSF46565">
    <property type="entry name" value="Chaperone J-domain"/>
    <property type="match status" value="1"/>
</dbReference>
<dbReference type="PROSITE" id="PS50076">
    <property type="entry name" value="DNAJ_2"/>
    <property type="match status" value="1"/>
</dbReference>
<feature type="domain" description="J" evidence="2">
    <location>
        <begin position="5"/>
        <end position="75"/>
    </location>
</feature>
<dbReference type="CDD" id="cd06257">
    <property type="entry name" value="DnaJ"/>
    <property type="match status" value="1"/>
</dbReference>
<feature type="compositionally biased region" description="Polar residues" evidence="1">
    <location>
        <begin position="204"/>
        <end position="231"/>
    </location>
</feature>
<feature type="compositionally biased region" description="Basic and acidic residues" evidence="1">
    <location>
        <begin position="245"/>
        <end position="260"/>
    </location>
</feature>
<dbReference type="PRINTS" id="PR00625">
    <property type="entry name" value="JDOMAIN"/>
</dbReference>
<evidence type="ECO:0000313" key="4">
    <source>
        <dbReference type="Proteomes" id="UP000799779"/>
    </source>
</evidence>
<organism evidence="3 4">
    <name type="scientific">Amniculicola lignicola CBS 123094</name>
    <dbReference type="NCBI Taxonomy" id="1392246"/>
    <lineage>
        <taxon>Eukaryota</taxon>
        <taxon>Fungi</taxon>
        <taxon>Dikarya</taxon>
        <taxon>Ascomycota</taxon>
        <taxon>Pezizomycotina</taxon>
        <taxon>Dothideomycetes</taxon>
        <taxon>Pleosporomycetidae</taxon>
        <taxon>Pleosporales</taxon>
        <taxon>Amniculicolaceae</taxon>
        <taxon>Amniculicola</taxon>
    </lineage>
</organism>
<feature type="region of interest" description="Disordered" evidence="1">
    <location>
        <begin position="91"/>
        <end position="117"/>
    </location>
</feature>
<dbReference type="EMBL" id="ML977600">
    <property type="protein sequence ID" value="KAF1998839.1"/>
    <property type="molecule type" value="Genomic_DNA"/>
</dbReference>
<feature type="compositionally biased region" description="Basic and acidic residues" evidence="1">
    <location>
        <begin position="273"/>
        <end position="287"/>
    </location>
</feature>
<dbReference type="InterPro" id="IPR036869">
    <property type="entry name" value="J_dom_sf"/>
</dbReference>
<evidence type="ECO:0000256" key="1">
    <source>
        <dbReference type="SAM" id="MobiDB-lite"/>
    </source>
</evidence>
<feature type="region of interest" description="Disordered" evidence="1">
    <location>
        <begin position="299"/>
        <end position="354"/>
    </location>
</feature>
<dbReference type="InterPro" id="IPR050817">
    <property type="entry name" value="DjlA_DnaK_co-chaperone"/>
</dbReference>
<keyword evidence="4" id="KW-1185">Reference proteome</keyword>
<accession>A0A6A5WDG7</accession>
<dbReference type="Proteomes" id="UP000799779">
    <property type="component" value="Unassembled WGS sequence"/>
</dbReference>
<evidence type="ECO:0000313" key="3">
    <source>
        <dbReference type="EMBL" id="KAF1998839.1"/>
    </source>
</evidence>
<reference evidence="3" key="1">
    <citation type="journal article" date="2020" name="Stud. Mycol.">
        <title>101 Dothideomycetes genomes: a test case for predicting lifestyles and emergence of pathogens.</title>
        <authorList>
            <person name="Haridas S."/>
            <person name="Albert R."/>
            <person name="Binder M."/>
            <person name="Bloem J."/>
            <person name="Labutti K."/>
            <person name="Salamov A."/>
            <person name="Andreopoulos B."/>
            <person name="Baker S."/>
            <person name="Barry K."/>
            <person name="Bills G."/>
            <person name="Bluhm B."/>
            <person name="Cannon C."/>
            <person name="Castanera R."/>
            <person name="Culley D."/>
            <person name="Daum C."/>
            <person name="Ezra D."/>
            <person name="Gonzalez J."/>
            <person name="Henrissat B."/>
            <person name="Kuo A."/>
            <person name="Liang C."/>
            <person name="Lipzen A."/>
            <person name="Lutzoni F."/>
            <person name="Magnuson J."/>
            <person name="Mondo S."/>
            <person name="Nolan M."/>
            <person name="Ohm R."/>
            <person name="Pangilinan J."/>
            <person name="Park H.-J."/>
            <person name="Ramirez L."/>
            <person name="Alfaro M."/>
            <person name="Sun H."/>
            <person name="Tritt A."/>
            <person name="Yoshinaga Y."/>
            <person name="Zwiers L.-H."/>
            <person name="Turgeon B."/>
            <person name="Goodwin S."/>
            <person name="Spatafora J."/>
            <person name="Crous P."/>
            <person name="Grigoriev I."/>
        </authorList>
    </citation>
    <scope>NUCLEOTIDE SEQUENCE</scope>
    <source>
        <strain evidence="3">CBS 123094</strain>
    </source>
</reference>
<feature type="compositionally biased region" description="Low complexity" evidence="1">
    <location>
        <begin position="316"/>
        <end position="331"/>
    </location>
</feature>
<name>A0A6A5WDG7_9PLEO</name>
<dbReference type="Pfam" id="PF00226">
    <property type="entry name" value="DnaJ"/>
    <property type="match status" value="1"/>
</dbReference>